<dbReference type="SUPFAM" id="SSF47413">
    <property type="entry name" value="lambda repressor-like DNA-binding domains"/>
    <property type="match status" value="2"/>
</dbReference>
<organism evidence="3 4">
    <name type="scientific">Bacillus cereus</name>
    <dbReference type="NCBI Taxonomy" id="1396"/>
    <lineage>
        <taxon>Bacteria</taxon>
        <taxon>Bacillati</taxon>
        <taxon>Bacillota</taxon>
        <taxon>Bacilli</taxon>
        <taxon>Bacillales</taxon>
        <taxon>Bacillaceae</taxon>
        <taxon>Bacillus</taxon>
        <taxon>Bacillus cereus group</taxon>
    </lineage>
</organism>
<dbReference type="RefSeq" id="WP_098381292.1">
    <property type="nucleotide sequence ID" value="NZ_NTWE01000046.1"/>
</dbReference>
<dbReference type="InterPro" id="IPR001387">
    <property type="entry name" value="Cro/C1-type_HTH"/>
</dbReference>
<dbReference type="InterPro" id="IPR050807">
    <property type="entry name" value="TransReg_Diox_bact_type"/>
</dbReference>
<feature type="domain" description="HTH cro/C1-type" evidence="2">
    <location>
        <begin position="8"/>
        <end position="62"/>
    </location>
</feature>
<sequence>MKVFGENIRNAREYRALSQKELSVKSGISRSSISMIENSKIDIYFETAKRLAKSLDISLPQFFSRNFSNGKTATYIEDNFLLIFSQNVTSLLKKKNKYQTYLYASTNLSPSTINEILKQKVNPKLSSLYQIADALETTVSELITRKGE</sequence>
<reference evidence="3 4" key="1">
    <citation type="submission" date="2017-09" db="EMBL/GenBank/DDBJ databases">
        <title>Large-scale bioinformatics analysis of Bacillus genomes uncovers conserved roles of natural products in bacterial physiology.</title>
        <authorList>
            <consortium name="Agbiome Team Llc"/>
            <person name="Bleich R.M."/>
            <person name="Grubbs K.J."/>
            <person name="Santa Maria K.C."/>
            <person name="Allen S.E."/>
            <person name="Farag S."/>
            <person name="Shank E.A."/>
            <person name="Bowers A."/>
        </authorList>
    </citation>
    <scope>NUCLEOTIDE SEQUENCE [LARGE SCALE GENOMIC DNA]</scope>
    <source>
        <strain evidence="3 4">AFS010695</strain>
    </source>
</reference>
<dbReference type="SMART" id="SM00530">
    <property type="entry name" value="HTH_XRE"/>
    <property type="match status" value="2"/>
</dbReference>
<feature type="domain" description="HTH cro/C1-type" evidence="2">
    <location>
        <begin position="88"/>
        <end position="142"/>
    </location>
</feature>
<dbReference type="GO" id="GO:0005829">
    <property type="term" value="C:cytosol"/>
    <property type="evidence" value="ECO:0007669"/>
    <property type="project" value="TreeGrafter"/>
</dbReference>
<dbReference type="InterPro" id="IPR010982">
    <property type="entry name" value="Lambda_DNA-bd_dom_sf"/>
</dbReference>
<dbReference type="PANTHER" id="PTHR46797:SF1">
    <property type="entry name" value="METHYLPHOSPHONATE SYNTHASE"/>
    <property type="match status" value="1"/>
</dbReference>
<evidence type="ECO:0000256" key="1">
    <source>
        <dbReference type="ARBA" id="ARBA00023125"/>
    </source>
</evidence>
<evidence type="ECO:0000313" key="3">
    <source>
        <dbReference type="EMBL" id="PEV97109.1"/>
    </source>
</evidence>
<dbReference type="OrthoDB" id="9816277at2"/>
<dbReference type="Pfam" id="PF13443">
    <property type="entry name" value="HTH_26"/>
    <property type="match status" value="1"/>
</dbReference>
<dbReference type="Pfam" id="PF01381">
    <property type="entry name" value="HTH_3"/>
    <property type="match status" value="1"/>
</dbReference>
<evidence type="ECO:0000313" key="4">
    <source>
        <dbReference type="Proteomes" id="UP000220635"/>
    </source>
</evidence>
<dbReference type="GO" id="GO:0003700">
    <property type="term" value="F:DNA-binding transcription factor activity"/>
    <property type="evidence" value="ECO:0007669"/>
    <property type="project" value="TreeGrafter"/>
</dbReference>
<dbReference type="GO" id="GO:0003677">
    <property type="term" value="F:DNA binding"/>
    <property type="evidence" value="ECO:0007669"/>
    <property type="project" value="UniProtKB-KW"/>
</dbReference>
<dbReference type="CDD" id="cd00093">
    <property type="entry name" value="HTH_XRE"/>
    <property type="match status" value="2"/>
</dbReference>
<dbReference type="PANTHER" id="PTHR46797">
    <property type="entry name" value="HTH-TYPE TRANSCRIPTIONAL REGULATOR"/>
    <property type="match status" value="1"/>
</dbReference>
<dbReference type="AlphaFoldDB" id="A0A2A8PQW8"/>
<protein>
    <recommendedName>
        <fullName evidence="2">HTH cro/C1-type domain-containing protein</fullName>
    </recommendedName>
</protein>
<dbReference type="Proteomes" id="UP000220635">
    <property type="component" value="Unassembled WGS sequence"/>
</dbReference>
<gene>
    <name evidence="3" type="ORF">CN425_24410</name>
</gene>
<dbReference type="Gene3D" id="1.10.260.40">
    <property type="entry name" value="lambda repressor-like DNA-binding domains"/>
    <property type="match status" value="2"/>
</dbReference>
<dbReference type="EMBL" id="NTWE01000046">
    <property type="protein sequence ID" value="PEV97109.1"/>
    <property type="molecule type" value="Genomic_DNA"/>
</dbReference>
<accession>A0A2A8PQW8</accession>
<proteinExistence type="predicted"/>
<dbReference type="PROSITE" id="PS50943">
    <property type="entry name" value="HTH_CROC1"/>
    <property type="match status" value="2"/>
</dbReference>
<name>A0A2A8PQW8_BACCE</name>
<comment type="caution">
    <text evidence="3">The sequence shown here is derived from an EMBL/GenBank/DDBJ whole genome shotgun (WGS) entry which is preliminary data.</text>
</comment>
<keyword evidence="1" id="KW-0238">DNA-binding</keyword>
<evidence type="ECO:0000259" key="2">
    <source>
        <dbReference type="PROSITE" id="PS50943"/>
    </source>
</evidence>